<protein>
    <submittedName>
        <fullName evidence="2">Uncharacterized protein</fullName>
    </submittedName>
</protein>
<evidence type="ECO:0000313" key="1">
    <source>
        <dbReference type="Proteomes" id="UP000887574"/>
    </source>
</evidence>
<organism evidence="1 2">
    <name type="scientific">Ditylenchus dipsaci</name>
    <dbReference type="NCBI Taxonomy" id="166011"/>
    <lineage>
        <taxon>Eukaryota</taxon>
        <taxon>Metazoa</taxon>
        <taxon>Ecdysozoa</taxon>
        <taxon>Nematoda</taxon>
        <taxon>Chromadorea</taxon>
        <taxon>Rhabditida</taxon>
        <taxon>Tylenchina</taxon>
        <taxon>Tylenchomorpha</taxon>
        <taxon>Sphaerularioidea</taxon>
        <taxon>Anguinidae</taxon>
        <taxon>Anguininae</taxon>
        <taxon>Ditylenchus</taxon>
    </lineage>
</organism>
<accession>A0A915D4Z5</accession>
<keyword evidence="1" id="KW-1185">Reference proteome</keyword>
<sequence length="68" mass="7598">MATRLILSNNAKYKKNVIATGSPGKCQWKSTNYPNRHWYATKLPVAQHKLPDAGDGTLLVIWWTATGN</sequence>
<name>A0A915D4Z5_9BILA</name>
<reference evidence="2" key="1">
    <citation type="submission" date="2022-11" db="UniProtKB">
        <authorList>
            <consortium name="WormBaseParasite"/>
        </authorList>
    </citation>
    <scope>IDENTIFICATION</scope>
</reference>
<dbReference type="WBParaSite" id="jg15636">
    <property type="protein sequence ID" value="jg15636"/>
    <property type="gene ID" value="jg15636"/>
</dbReference>
<dbReference type="Proteomes" id="UP000887574">
    <property type="component" value="Unplaced"/>
</dbReference>
<evidence type="ECO:0000313" key="2">
    <source>
        <dbReference type="WBParaSite" id="jg15636"/>
    </source>
</evidence>
<dbReference type="AlphaFoldDB" id="A0A915D4Z5"/>
<proteinExistence type="predicted"/>